<dbReference type="InterPro" id="IPR039426">
    <property type="entry name" value="TonB-dep_rcpt-like"/>
</dbReference>
<evidence type="ECO:0000256" key="10">
    <source>
        <dbReference type="ARBA" id="ARBA00023237"/>
    </source>
</evidence>
<evidence type="ECO:0000256" key="6">
    <source>
        <dbReference type="ARBA" id="ARBA00023004"/>
    </source>
</evidence>
<feature type="signal peptide" evidence="14">
    <location>
        <begin position="1"/>
        <end position="24"/>
    </location>
</feature>
<proteinExistence type="inferred from homology"/>
<evidence type="ECO:0000256" key="12">
    <source>
        <dbReference type="RuleBase" id="RU003357"/>
    </source>
</evidence>
<evidence type="ECO:0000256" key="13">
    <source>
        <dbReference type="SAM" id="MobiDB-lite"/>
    </source>
</evidence>
<name>B0T5K8_CAUSK</name>
<dbReference type="eggNOG" id="COG4771">
    <property type="taxonomic scope" value="Bacteria"/>
</dbReference>
<dbReference type="HOGENOM" id="CLU_008287_15_0_5"/>
<evidence type="ECO:0000259" key="15">
    <source>
        <dbReference type="Pfam" id="PF00593"/>
    </source>
</evidence>
<dbReference type="GO" id="GO:0006826">
    <property type="term" value="P:iron ion transport"/>
    <property type="evidence" value="ECO:0007669"/>
    <property type="project" value="UniProtKB-KW"/>
</dbReference>
<dbReference type="SUPFAM" id="SSF56935">
    <property type="entry name" value="Porins"/>
    <property type="match status" value="1"/>
</dbReference>
<dbReference type="InterPro" id="IPR000531">
    <property type="entry name" value="Beta-barrel_TonB"/>
</dbReference>
<evidence type="ECO:0000259" key="16">
    <source>
        <dbReference type="Pfam" id="PF07715"/>
    </source>
</evidence>
<evidence type="ECO:0000256" key="4">
    <source>
        <dbReference type="ARBA" id="ARBA00022496"/>
    </source>
</evidence>
<evidence type="ECO:0000256" key="3">
    <source>
        <dbReference type="ARBA" id="ARBA00022452"/>
    </source>
</evidence>
<dbReference type="OrthoDB" id="7192131at2"/>
<keyword evidence="3 11" id="KW-1134">Transmembrane beta strand</keyword>
<evidence type="ECO:0000256" key="5">
    <source>
        <dbReference type="ARBA" id="ARBA00022692"/>
    </source>
</evidence>
<dbReference type="PANTHER" id="PTHR32552">
    <property type="entry name" value="FERRICHROME IRON RECEPTOR-RELATED"/>
    <property type="match status" value="1"/>
</dbReference>
<feature type="domain" description="TonB-dependent receptor plug" evidence="16">
    <location>
        <begin position="51"/>
        <end position="156"/>
    </location>
</feature>
<keyword evidence="7" id="KW-0406">Ion transport</keyword>
<evidence type="ECO:0000256" key="8">
    <source>
        <dbReference type="ARBA" id="ARBA00023077"/>
    </source>
</evidence>
<feature type="region of interest" description="Disordered" evidence="13">
    <location>
        <begin position="254"/>
        <end position="289"/>
    </location>
</feature>
<comment type="similarity">
    <text evidence="11 12">Belongs to the TonB-dependent receptor family.</text>
</comment>
<dbReference type="GO" id="GO:0009279">
    <property type="term" value="C:cell outer membrane"/>
    <property type="evidence" value="ECO:0007669"/>
    <property type="project" value="UniProtKB-SubCell"/>
</dbReference>
<dbReference type="PANTHER" id="PTHR32552:SF81">
    <property type="entry name" value="TONB-DEPENDENT OUTER MEMBRANE RECEPTOR"/>
    <property type="match status" value="1"/>
</dbReference>
<keyword evidence="4" id="KW-0410">Iron transport</keyword>
<keyword evidence="8 12" id="KW-0798">TonB box</keyword>
<protein>
    <submittedName>
        <fullName evidence="17">TonB-dependent receptor</fullName>
    </submittedName>
</protein>
<dbReference type="KEGG" id="cak:Caul_0429"/>
<organism evidence="17">
    <name type="scientific">Caulobacter sp. (strain K31)</name>
    <dbReference type="NCBI Taxonomy" id="366602"/>
    <lineage>
        <taxon>Bacteria</taxon>
        <taxon>Pseudomonadati</taxon>
        <taxon>Pseudomonadota</taxon>
        <taxon>Alphaproteobacteria</taxon>
        <taxon>Caulobacterales</taxon>
        <taxon>Caulobacteraceae</taxon>
        <taxon>Caulobacter</taxon>
    </lineage>
</organism>
<reference evidence="17" key="1">
    <citation type="submission" date="2008-01" db="EMBL/GenBank/DDBJ databases">
        <title>Complete sequence of chromosome of Caulobacter sp. K31.</title>
        <authorList>
            <consortium name="US DOE Joint Genome Institute"/>
            <person name="Copeland A."/>
            <person name="Lucas S."/>
            <person name="Lapidus A."/>
            <person name="Barry K."/>
            <person name="Glavina del Rio T."/>
            <person name="Dalin E."/>
            <person name="Tice H."/>
            <person name="Pitluck S."/>
            <person name="Bruce D."/>
            <person name="Goodwin L."/>
            <person name="Thompson L.S."/>
            <person name="Brettin T."/>
            <person name="Detter J.C."/>
            <person name="Han C."/>
            <person name="Schmutz J."/>
            <person name="Larimer F."/>
            <person name="Land M."/>
            <person name="Hauser L."/>
            <person name="Kyrpides N."/>
            <person name="Kim E."/>
            <person name="Stephens C."/>
            <person name="Richardson P."/>
        </authorList>
    </citation>
    <scope>NUCLEOTIDE SEQUENCE [LARGE SCALE GENOMIC DNA]</scope>
    <source>
        <strain evidence="17">K31</strain>
    </source>
</reference>
<keyword evidence="14" id="KW-0732">Signal</keyword>
<dbReference type="InterPro" id="IPR012910">
    <property type="entry name" value="Plug_dom"/>
</dbReference>
<accession>B0T5K8</accession>
<keyword evidence="2 11" id="KW-0813">Transport</keyword>
<feature type="chain" id="PRO_5002756012" evidence="14">
    <location>
        <begin position="25"/>
        <end position="738"/>
    </location>
</feature>
<dbReference type="PROSITE" id="PS52016">
    <property type="entry name" value="TONB_DEPENDENT_REC_3"/>
    <property type="match status" value="1"/>
</dbReference>
<dbReference type="STRING" id="366602.Caul_0429"/>
<feature type="domain" description="TonB-dependent receptor-like beta-barrel" evidence="15">
    <location>
        <begin position="269"/>
        <end position="702"/>
    </location>
</feature>
<keyword evidence="17" id="KW-0675">Receptor</keyword>
<sequence length="738" mass="80472" precursor="true">MRHRKAWLLCASAFTVLGAHSAWAQTAPTPAQDSSTIEEVVVTAERVAGNVQTTPISIAVYSGQALEARGVASIRALSVIDTSINFSSSGGQNVVSIRGVTSTNATETGEPAVSVSMDGVFNNRGYSLGATMYDIARVEVLRGPQGTLFGRNTTGGMLNIITQRPGGDFAGRVTVDFGNYDTKNFDGFLNVPISDTFKMRASFSSRYRDGFRKNTPFDQRADDEINNSGRLQFAWEPTARLRTWLSLSATHEGGIGGSSESIPFRYAPGTPLNATGQPTTPGTPPLHTMPPLSDGVHYTIYSSADQKIDTRDAKWSLAYDLNEAVTLSYLGGYNTIDFMKELPTFFRGNPSLFTRREHPDTWNNEVRIASNAGGPLTWQAGAFAYSEKSGLFTDFIRNPGAATATELYQFDTPLVKATSKALFAQANFNITDALKITGGVRHTWDEKTRRGIFRIRPAYTGAPVTVTQTQDGDAKSDKTTWLVGLDYQVTDRNLLYGKVSTGYKSGGFTGASQYKPETMISYEVGTKNRFFDNSLQLNLAAYLMNYEDQQVNQYLAVGGGPVQAVTTNAGESEIYGLETNVISTSDLGRFELSANLLHARYKTFVLGAGWSSPPAVTVLLDLEGNRLPVSPDLSVSLQWEKSFALFGGALTPRAAVKHQTKIYYAPNNYEDQKQGAFETVDVSATWAPAAGNWSVQAYANNLFDVDRINYADENYNFGVYNVAYAPPRTYGVRISASF</sequence>
<dbReference type="Pfam" id="PF07715">
    <property type="entry name" value="Plug"/>
    <property type="match status" value="1"/>
</dbReference>
<keyword evidence="9 11" id="KW-0472">Membrane</keyword>
<dbReference type="AlphaFoldDB" id="B0T5K8"/>
<evidence type="ECO:0000256" key="2">
    <source>
        <dbReference type="ARBA" id="ARBA00022448"/>
    </source>
</evidence>
<comment type="subcellular location">
    <subcellularLocation>
        <location evidence="1 11">Cell outer membrane</location>
        <topology evidence="1 11">Multi-pass membrane protein</topology>
    </subcellularLocation>
</comment>
<keyword evidence="6" id="KW-0408">Iron</keyword>
<keyword evidence="5 11" id="KW-0812">Transmembrane</keyword>
<evidence type="ECO:0000256" key="1">
    <source>
        <dbReference type="ARBA" id="ARBA00004571"/>
    </source>
</evidence>
<keyword evidence="10 11" id="KW-0998">Cell outer membrane</keyword>
<evidence type="ECO:0000313" key="17">
    <source>
        <dbReference type="EMBL" id="ABZ69566.1"/>
    </source>
</evidence>
<dbReference type="Gene3D" id="2.40.170.20">
    <property type="entry name" value="TonB-dependent receptor, beta-barrel domain"/>
    <property type="match status" value="1"/>
</dbReference>
<dbReference type="InterPro" id="IPR036942">
    <property type="entry name" value="Beta-barrel_TonB_sf"/>
</dbReference>
<evidence type="ECO:0000256" key="14">
    <source>
        <dbReference type="SAM" id="SignalP"/>
    </source>
</evidence>
<dbReference type="EMBL" id="CP000927">
    <property type="protein sequence ID" value="ABZ69566.1"/>
    <property type="molecule type" value="Genomic_DNA"/>
</dbReference>
<evidence type="ECO:0000256" key="9">
    <source>
        <dbReference type="ARBA" id="ARBA00023136"/>
    </source>
</evidence>
<evidence type="ECO:0000256" key="11">
    <source>
        <dbReference type="PROSITE-ProRule" id="PRU01360"/>
    </source>
</evidence>
<dbReference type="Pfam" id="PF00593">
    <property type="entry name" value="TonB_dep_Rec_b-barrel"/>
    <property type="match status" value="1"/>
</dbReference>
<evidence type="ECO:0000256" key="7">
    <source>
        <dbReference type="ARBA" id="ARBA00023065"/>
    </source>
</evidence>
<gene>
    <name evidence="17" type="ordered locus">Caul_0429</name>
</gene>